<keyword evidence="5" id="KW-0378">Hydrolase</keyword>
<evidence type="ECO:0000259" key="4">
    <source>
        <dbReference type="Pfam" id="PF24384"/>
    </source>
</evidence>
<feature type="transmembrane region" description="Helical" evidence="2">
    <location>
        <begin position="462"/>
        <end position="484"/>
    </location>
</feature>
<dbReference type="GO" id="GO:0016787">
    <property type="term" value="F:hydrolase activity"/>
    <property type="evidence" value="ECO:0007669"/>
    <property type="project" value="InterPro"/>
</dbReference>
<dbReference type="Pfam" id="PF24384">
    <property type="entry name" value="Ig_TMM62"/>
    <property type="match status" value="1"/>
</dbReference>
<dbReference type="GO" id="GO:0004386">
    <property type="term" value="F:helicase activity"/>
    <property type="evidence" value="ECO:0007669"/>
    <property type="project" value="UniProtKB-KW"/>
</dbReference>
<proteinExistence type="predicted"/>
<feature type="transmembrane region" description="Helical" evidence="2">
    <location>
        <begin position="536"/>
        <end position="555"/>
    </location>
</feature>
<evidence type="ECO:0000256" key="2">
    <source>
        <dbReference type="SAM" id="Phobius"/>
    </source>
</evidence>
<gene>
    <name evidence="5" type="ORF">M0811_11078</name>
</gene>
<dbReference type="Gene3D" id="2.60.40.10">
    <property type="entry name" value="Immunoglobulins"/>
    <property type="match status" value="1"/>
</dbReference>
<dbReference type="InterPro" id="IPR056229">
    <property type="entry name" value="Ig_TMM62"/>
</dbReference>
<evidence type="ECO:0000259" key="3">
    <source>
        <dbReference type="Pfam" id="PF00149"/>
    </source>
</evidence>
<dbReference type="OrthoDB" id="27234at2759"/>
<organism evidence="5 6">
    <name type="scientific">Anaeramoeba ignava</name>
    <name type="common">Anaerobic marine amoeba</name>
    <dbReference type="NCBI Taxonomy" id="1746090"/>
    <lineage>
        <taxon>Eukaryota</taxon>
        <taxon>Metamonada</taxon>
        <taxon>Anaeramoebidae</taxon>
        <taxon>Anaeramoeba</taxon>
    </lineage>
</organism>
<accession>A0A9Q0LCL4</accession>
<feature type="domain" description="Calcineurin-like phosphoesterase" evidence="3">
    <location>
        <begin position="63"/>
        <end position="285"/>
    </location>
</feature>
<keyword evidence="2" id="KW-0812">Transmembrane</keyword>
<dbReference type="EMBL" id="JAPDFW010000097">
    <property type="protein sequence ID" value="KAJ5070231.1"/>
    <property type="molecule type" value="Genomic_DNA"/>
</dbReference>
<keyword evidence="5" id="KW-0347">Helicase</keyword>
<dbReference type="OMA" id="FMELTAM"/>
<dbReference type="PANTHER" id="PTHR14795">
    <property type="entry name" value="HELICASE RELATED"/>
    <property type="match status" value="1"/>
</dbReference>
<comment type="caution">
    <text evidence="5">The sequence shown here is derived from an EMBL/GenBank/DDBJ whole genome shotgun (WGS) entry which is preliminary data.</text>
</comment>
<dbReference type="Pfam" id="PF00149">
    <property type="entry name" value="Metallophos"/>
    <property type="match status" value="1"/>
</dbReference>
<keyword evidence="5" id="KW-0547">Nucleotide-binding</keyword>
<reference evidence="5" key="1">
    <citation type="submission" date="2022-10" db="EMBL/GenBank/DDBJ databases">
        <title>Novel sulphate-reducing endosymbionts in the free-living metamonad Anaeramoeba.</title>
        <authorList>
            <person name="Jerlstrom-Hultqvist J."/>
            <person name="Cepicka I."/>
            <person name="Gallot-Lavallee L."/>
            <person name="Salas-Leiva D."/>
            <person name="Curtis B.A."/>
            <person name="Zahonova K."/>
            <person name="Pipaliya S."/>
            <person name="Dacks J."/>
            <person name="Roger A.J."/>
        </authorList>
    </citation>
    <scope>NUCLEOTIDE SEQUENCE</scope>
    <source>
        <strain evidence="5">BMAN</strain>
    </source>
</reference>
<feature type="transmembrane region" description="Helical" evidence="2">
    <location>
        <begin position="652"/>
        <end position="673"/>
    </location>
</feature>
<sequence length="723" mass="83680">MGIIFALLRDYFYPFLVFLLMLMTFLIPPAIKPKQKDFDEMNMHYPENSSTGSLDNTIDRLFWFVQISDLHLNKFKENFGSQFERVCTNYIGSINPKFVIVTGDITDSKENGKYPQRSKHYIEEWEKYQEILNNCGVNNSSFWFDIRGNHDNAAVLKKYASDNYFYDYSPQSPFLNSLDRPSMYSFVHQEPYGNYQFVGMDLGTYPLISGPLDFFMFIDKDKLDELEENFEFNKNNYDINQTIVFTHSPLTTVQRPLTKSSSGKNLDKILKDNRVLSVIDGHFHSKEMYSRLFSKKDTIFDLQVNDVKSDGAIRIFAIDNDLFSFTDTDTTDKDDPIIVITNPKDSRFISQKEPLYKIKQSTFIRVLIFHSSTFDPLRISTVSCDIDGETISYSMTRVNPTEPLWVAAWNPNDYSDGIHEITITIKDLGGNEVITQTQDFSVDKTPSFIGYNFFEIVQRHNLYSFMVGWDVVLIFIYVIQFGTLPKIIKKIMKRTPTKFEMFSEQFEDKTTKITFLSFFGYTYKSMIWKFSMIPTFKWILICTVGWLFVFGPNFADFADGKWGASFMFGVAFDGSKHLCSMLFWYAMIGFGGIFLPTLIMISLPVIEPPRSSNYKLRLLIHPETLIALTGVIGFLEYFSYNLFTGYKGSSLILSFGLWWPTMICFALIVTTIIQDYRKIIKLKREEQSGDSENSYLNNDIEKVQSNPNSDSNLEGSDSTKDLL</sequence>
<dbReference type="Gene3D" id="3.60.21.10">
    <property type="match status" value="1"/>
</dbReference>
<keyword evidence="5" id="KW-0067">ATP-binding</keyword>
<feature type="transmembrane region" description="Helical" evidence="2">
    <location>
        <begin position="12"/>
        <end position="31"/>
    </location>
</feature>
<dbReference type="Proteomes" id="UP001149090">
    <property type="component" value="Unassembled WGS sequence"/>
</dbReference>
<name>A0A9Q0LCL4_ANAIG</name>
<evidence type="ECO:0000256" key="1">
    <source>
        <dbReference type="SAM" id="MobiDB-lite"/>
    </source>
</evidence>
<feature type="transmembrane region" description="Helical" evidence="2">
    <location>
        <begin position="618"/>
        <end position="640"/>
    </location>
</feature>
<keyword evidence="2" id="KW-1133">Transmembrane helix</keyword>
<protein>
    <submittedName>
        <fullName evidence="5">Helicase related</fullName>
    </submittedName>
</protein>
<dbReference type="PANTHER" id="PTHR14795:SF0">
    <property type="entry name" value="TRANSMEMBRANE PROTEIN 62"/>
    <property type="match status" value="1"/>
</dbReference>
<feature type="domain" description="TMEM62 Ig-like" evidence="4">
    <location>
        <begin position="333"/>
        <end position="444"/>
    </location>
</feature>
<dbReference type="SUPFAM" id="SSF56300">
    <property type="entry name" value="Metallo-dependent phosphatases"/>
    <property type="match status" value="1"/>
</dbReference>
<feature type="region of interest" description="Disordered" evidence="1">
    <location>
        <begin position="686"/>
        <end position="723"/>
    </location>
</feature>
<evidence type="ECO:0000313" key="6">
    <source>
        <dbReference type="Proteomes" id="UP001149090"/>
    </source>
</evidence>
<dbReference type="InterPro" id="IPR013783">
    <property type="entry name" value="Ig-like_fold"/>
</dbReference>
<dbReference type="InterPro" id="IPR029052">
    <property type="entry name" value="Metallo-depent_PP-like"/>
</dbReference>
<feature type="compositionally biased region" description="Polar residues" evidence="1">
    <location>
        <begin position="690"/>
        <end position="716"/>
    </location>
</feature>
<evidence type="ECO:0000313" key="5">
    <source>
        <dbReference type="EMBL" id="KAJ5070231.1"/>
    </source>
</evidence>
<feature type="transmembrane region" description="Helical" evidence="2">
    <location>
        <begin position="582"/>
        <end position="606"/>
    </location>
</feature>
<dbReference type="InterPro" id="IPR004843">
    <property type="entry name" value="Calcineurin-like_PHP"/>
</dbReference>
<keyword evidence="6" id="KW-1185">Reference proteome</keyword>
<keyword evidence="2" id="KW-0472">Membrane</keyword>
<dbReference type="AlphaFoldDB" id="A0A9Q0LCL4"/>